<keyword evidence="2" id="KW-0805">Transcription regulation</keyword>
<gene>
    <name evidence="7" type="ORF">AWB80_02801</name>
</gene>
<evidence type="ECO:0000256" key="5">
    <source>
        <dbReference type="SAM" id="MobiDB-lite"/>
    </source>
</evidence>
<name>A0A158AYR8_9BURK</name>
<dbReference type="Gene3D" id="3.40.190.290">
    <property type="match status" value="1"/>
</dbReference>
<comment type="similarity">
    <text evidence="1">Belongs to the LysR transcriptional regulatory family.</text>
</comment>
<feature type="region of interest" description="Disordered" evidence="5">
    <location>
        <begin position="1"/>
        <end position="24"/>
    </location>
</feature>
<dbReference type="PROSITE" id="PS50931">
    <property type="entry name" value="HTH_LYSR"/>
    <property type="match status" value="1"/>
</dbReference>
<evidence type="ECO:0000256" key="2">
    <source>
        <dbReference type="ARBA" id="ARBA00023015"/>
    </source>
</evidence>
<evidence type="ECO:0000256" key="1">
    <source>
        <dbReference type="ARBA" id="ARBA00009437"/>
    </source>
</evidence>
<comment type="caution">
    <text evidence="7">The sequence shown here is derived from an EMBL/GenBank/DDBJ whole genome shotgun (WGS) entry which is preliminary data.</text>
</comment>
<evidence type="ECO:0000256" key="3">
    <source>
        <dbReference type="ARBA" id="ARBA00023125"/>
    </source>
</evidence>
<dbReference type="InterPro" id="IPR058163">
    <property type="entry name" value="LysR-type_TF_proteobact-type"/>
</dbReference>
<dbReference type="STRING" id="1777141.AWB80_02801"/>
<dbReference type="SUPFAM" id="SSF46785">
    <property type="entry name" value="Winged helix' DNA-binding domain"/>
    <property type="match status" value="1"/>
</dbReference>
<proteinExistence type="inferred from homology"/>
<keyword evidence="3" id="KW-0238">DNA-binding</keyword>
<dbReference type="GO" id="GO:0003700">
    <property type="term" value="F:DNA-binding transcription factor activity"/>
    <property type="evidence" value="ECO:0007669"/>
    <property type="project" value="InterPro"/>
</dbReference>
<dbReference type="EMBL" id="FCOE02000008">
    <property type="protein sequence ID" value="SAK62925.1"/>
    <property type="molecule type" value="Genomic_DNA"/>
</dbReference>
<evidence type="ECO:0000313" key="8">
    <source>
        <dbReference type="Proteomes" id="UP000054911"/>
    </source>
</evidence>
<sequence>MTTAQLQTPNVSPASPKGTSFGASPSTESLSGMVAFVRAAESGSFVAAGRALGLSASAVGKSVMRLEAKLGVQLLNRTTRRIGLTHEGARFFARCKRMLADLEEAESELFHSTSSPRGRLRISAPSLGCRLLLPLVPEFRRRYPDIELDIDFSDRVVDVTQEGYDAVIRSGRLADSQLLARPLAQFGPVVVGSPAYFAGHGEPTAPADLEGHACIRFRSPTNGRTEPWRFARDDHTFAIEPHATLTFNDMEAVLAACISGLGLAYVPDFIAKSALEGGMLRAVLGTHMRTEGVFQILWPPSRHEAPRLRAFIDHVASRLGGLPSHEVRFRAA</sequence>
<accession>A0A158AYR8</accession>
<dbReference type="InterPro" id="IPR036388">
    <property type="entry name" value="WH-like_DNA-bd_sf"/>
</dbReference>
<keyword evidence="8" id="KW-1185">Reference proteome</keyword>
<dbReference type="InterPro" id="IPR000847">
    <property type="entry name" value="LysR_HTH_N"/>
</dbReference>
<evidence type="ECO:0000259" key="6">
    <source>
        <dbReference type="PROSITE" id="PS50931"/>
    </source>
</evidence>
<dbReference type="Proteomes" id="UP000054911">
    <property type="component" value="Unassembled WGS sequence"/>
</dbReference>
<organism evidence="7 8">
    <name type="scientific">Caballeronia pedi</name>
    <dbReference type="NCBI Taxonomy" id="1777141"/>
    <lineage>
        <taxon>Bacteria</taxon>
        <taxon>Pseudomonadati</taxon>
        <taxon>Pseudomonadota</taxon>
        <taxon>Betaproteobacteria</taxon>
        <taxon>Burkholderiales</taxon>
        <taxon>Burkholderiaceae</taxon>
        <taxon>Caballeronia</taxon>
    </lineage>
</organism>
<dbReference type="FunFam" id="1.10.10.10:FF:000001">
    <property type="entry name" value="LysR family transcriptional regulator"/>
    <property type="match status" value="1"/>
</dbReference>
<dbReference type="PANTHER" id="PTHR30537:SF72">
    <property type="entry name" value="LYSR FAMILY TRANSCRIPTIONAL REGULATOR"/>
    <property type="match status" value="1"/>
</dbReference>
<dbReference type="PANTHER" id="PTHR30537">
    <property type="entry name" value="HTH-TYPE TRANSCRIPTIONAL REGULATOR"/>
    <property type="match status" value="1"/>
</dbReference>
<dbReference type="AlphaFoldDB" id="A0A158AYR8"/>
<dbReference type="Gene3D" id="1.10.10.10">
    <property type="entry name" value="Winged helix-like DNA-binding domain superfamily/Winged helix DNA-binding domain"/>
    <property type="match status" value="1"/>
</dbReference>
<evidence type="ECO:0000256" key="4">
    <source>
        <dbReference type="ARBA" id="ARBA00023163"/>
    </source>
</evidence>
<evidence type="ECO:0000313" key="7">
    <source>
        <dbReference type="EMBL" id="SAK62925.1"/>
    </source>
</evidence>
<dbReference type="GO" id="GO:0043565">
    <property type="term" value="F:sequence-specific DNA binding"/>
    <property type="evidence" value="ECO:0007669"/>
    <property type="project" value="TreeGrafter"/>
</dbReference>
<dbReference type="InterPro" id="IPR005119">
    <property type="entry name" value="LysR_subst-bd"/>
</dbReference>
<dbReference type="GO" id="GO:0006351">
    <property type="term" value="P:DNA-templated transcription"/>
    <property type="evidence" value="ECO:0007669"/>
    <property type="project" value="TreeGrafter"/>
</dbReference>
<dbReference type="Pfam" id="PF03466">
    <property type="entry name" value="LysR_substrate"/>
    <property type="match status" value="1"/>
</dbReference>
<feature type="domain" description="HTH lysR-type" evidence="6">
    <location>
        <begin position="28"/>
        <end position="85"/>
    </location>
</feature>
<dbReference type="SUPFAM" id="SSF53850">
    <property type="entry name" value="Periplasmic binding protein-like II"/>
    <property type="match status" value="1"/>
</dbReference>
<dbReference type="CDD" id="cd08476">
    <property type="entry name" value="PBP2_CrgA_like_7"/>
    <property type="match status" value="1"/>
</dbReference>
<protein>
    <submittedName>
        <fullName evidence="7">LysR family transcriptional regulator</fullName>
    </submittedName>
</protein>
<reference evidence="7" key="1">
    <citation type="submission" date="2016-01" db="EMBL/GenBank/DDBJ databases">
        <authorList>
            <person name="Peeters C."/>
        </authorList>
    </citation>
    <scope>NUCLEOTIDE SEQUENCE [LARGE SCALE GENOMIC DNA]</scope>
    <source>
        <strain evidence="7">LMG 29323</strain>
    </source>
</reference>
<dbReference type="InterPro" id="IPR036390">
    <property type="entry name" value="WH_DNA-bd_sf"/>
</dbReference>
<keyword evidence="4" id="KW-0804">Transcription</keyword>
<dbReference type="Pfam" id="PF00126">
    <property type="entry name" value="HTH_1"/>
    <property type="match status" value="1"/>
</dbReference>